<proteinExistence type="predicted"/>
<evidence type="ECO:0000313" key="4">
    <source>
        <dbReference type="Proteomes" id="UP000521872"/>
    </source>
</evidence>
<feature type="transmembrane region" description="Helical" evidence="2">
    <location>
        <begin position="85"/>
        <end position="101"/>
    </location>
</feature>
<protein>
    <submittedName>
        <fullName evidence="3">Uncharacterized protein</fullName>
    </submittedName>
</protein>
<organism evidence="3 4">
    <name type="scientific">Agrocybe pediades</name>
    <dbReference type="NCBI Taxonomy" id="84607"/>
    <lineage>
        <taxon>Eukaryota</taxon>
        <taxon>Fungi</taxon>
        <taxon>Dikarya</taxon>
        <taxon>Basidiomycota</taxon>
        <taxon>Agaricomycotina</taxon>
        <taxon>Agaricomycetes</taxon>
        <taxon>Agaricomycetidae</taxon>
        <taxon>Agaricales</taxon>
        <taxon>Agaricineae</taxon>
        <taxon>Strophariaceae</taxon>
        <taxon>Agrocybe</taxon>
    </lineage>
</organism>
<accession>A0A8H4VMR3</accession>
<keyword evidence="2" id="KW-0472">Membrane</keyword>
<evidence type="ECO:0000313" key="3">
    <source>
        <dbReference type="EMBL" id="KAF4616391.1"/>
    </source>
</evidence>
<gene>
    <name evidence="3" type="ORF">D9613_008676</name>
</gene>
<evidence type="ECO:0000256" key="2">
    <source>
        <dbReference type="SAM" id="Phobius"/>
    </source>
</evidence>
<keyword evidence="2" id="KW-1133">Transmembrane helix</keyword>
<dbReference type="AlphaFoldDB" id="A0A8H4VMR3"/>
<name>A0A8H4VMR3_9AGAR</name>
<feature type="transmembrane region" description="Helical" evidence="2">
    <location>
        <begin position="235"/>
        <end position="254"/>
    </location>
</feature>
<sequence length="653" mass="71845">MLILASILLSRSSNTTGSFSSLPDAVFSSSFPRDVDPTTPCPRQRIQIIWTCIATILAASWVSVHPNIPNPKEPAILKTLRRIEMMIWAIITPELIIFWAMRQWHSARSMEREFARYQRRLLRQSGDTELTPLTRRKTPHRMKKVKWTRTHSFFLQMGGFMLHEEGQKDRVLGWRTFMKHYKQGRLDLSGITEDRINDQSKADGFAKALALLQMFWFIIQCIARFFDKHLILTEFELVTAALALLSLVMYFLWWNKPFNVGVPITITLLPEETDPESKDGADADADAVNPHIPHVHSADEATPVPAVEANYSLRQSDPGDTFPTRSEPLDDDTFSQTLPALPPSPSSGHPRVLLVSNSSGTGPHALSARSDGFSQPVDVAPVSIPQSTASAHRAQFTANDTDGDATSPIVANLLASNDETSSLLNAGEGISKGLSPTRGLSHLLLPDAQRAGRPPRSPSIETDDSSDGFRMDFLFLRIREILSGGTEDRNTPEDEDPFDVLDDSVVTSVPSFYSVPADSSAAYLQMGLASFSAASLFGSIHCIGWSSKIVFASHVASLAWRIASVVITASPVVWFFTFVFGYAGDAEGCEGGCVSEDTCYYMGETGLYVSAVTIPVYIVARLVLLVLALVELRHVPPGALASIQWANVLPFIH</sequence>
<reference evidence="3 4" key="1">
    <citation type="submission" date="2019-12" db="EMBL/GenBank/DDBJ databases">
        <authorList>
            <person name="Floudas D."/>
            <person name="Bentzer J."/>
            <person name="Ahren D."/>
            <person name="Johansson T."/>
            <person name="Persson P."/>
            <person name="Tunlid A."/>
        </authorList>
    </citation>
    <scope>NUCLEOTIDE SEQUENCE [LARGE SCALE GENOMIC DNA]</scope>
    <source>
        <strain evidence="3 4">CBS 102.39</strain>
    </source>
</reference>
<keyword evidence="4" id="KW-1185">Reference proteome</keyword>
<dbReference type="PANTHER" id="PTHR35043">
    <property type="entry name" value="TRANSCRIPTION FACTOR DOMAIN-CONTAINING PROTEIN"/>
    <property type="match status" value="1"/>
</dbReference>
<feature type="transmembrane region" description="Helical" evidence="2">
    <location>
        <begin position="204"/>
        <end position="223"/>
    </location>
</feature>
<comment type="caution">
    <text evidence="3">The sequence shown here is derived from an EMBL/GenBank/DDBJ whole genome shotgun (WGS) entry which is preliminary data.</text>
</comment>
<feature type="transmembrane region" description="Helical" evidence="2">
    <location>
        <begin position="558"/>
        <end position="582"/>
    </location>
</feature>
<dbReference type="Proteomes" id="UP000521872">
    <property type="component" value="Unassembled WGS sequence"/>
</dbReference>
<dbReference type="EMBL" id="JAACJL010000031">
    <property type="protein sequence ID" value="KAF4616391.1"/>
    <property type="molecule type" value="Genomic_DNA"/>
</dbReference>
<feature type="transmembrane region" description="Helical" evidence="2">
    <location>
        <begin position="607"/>
        <end position="630"/>
    </location>
</feature>
<feature type="transmembrane region" description="Helical" evidence="2">
    <location>
        <begin position="44"/>
        <end position="64"/>
    </location>
</feature>
<keyword evidence="2" id="KW-0812">Transmembrane</keyword>
<feature type="region of interest" description="Disordered" evidence="1">
    <location>
        <begin position="313"/>
        <end position="349"/>
    </location>
</feature>
<evidence type="ECO:0000256" key="1">
    <source>
        <dbReference type="SAM" id="MobiDB-lite"/>
    </source>
</evidence>
<dbReference type="PANTHER" id="PTHR35043:SF7">
    <property type="entry name" value="TRANSCRIPTION FACTOR DOMAIN-CONTAINING PROTEIN"/>
    <property type="match status" value="1"/>
</dbReference>